<name>A0A9P6JBY3_MORAP</name>
<dbReference type="EMBL" id="JAAAHY010000127">
    <property type="protein sequence ID" value="KAF9966790.1"/>
    <property type="molecule type" value="Genomic_DNA"/>
</dbReference>
<dbReference type="PANTHER" id="PTHR46572:SF1">
    <property type="entry name" value="RHO1 GUANINE NUCLEOTIDE EXCHANGE FACTOR TUS1"/>
    <property type="match status" value="1"/>
</dbReference>
<evidence type="ECO:0000256" key="2">
    <source>
        <dbReference type="ARBA" id="ARBA00022658"/>
    </source>
</evidence>
<organism evidence="7 8">
    <name type="scientific">Mortierella alpina</name>
    <name type="common">Oleaginous fungus</name>
    <name type="synonym">Mortierella renispora</name>
    <dbReference type="NCBI Taxonomy" id="64518"/>
    <lineage>
        <taxon>Eukaryota</taxon>
        <taxon>Fungi</taxon>
        <taxon>Fungi incertae sedis</taxon>
        <taxon>Mucoromycota</taxon>
        <taxon>Mortierellomycotina</taxon>
        <taxon>Mortierellomycetes</taxon>
        <taxon>Mortierellales</taxon>
        <taxon>Mortierellaceae</taxon>
        <taxon>Mortierella</taxon>
    </lineage>
</organism>
<dbReference type="InterPro" id="IPR000219">
    <property type="entry name" value="DH_dom"/>
</dbReference>
<feature type="region of interest" description="Disordered" evidence="3">
    <location>
        <begin position="87"/>
        <end position="195"/>
    </location>
</feature>
<feature type="compositionally biased region" description="Low complexity" evidence="3">
    <location>
        <begin position="181"/>
        <end position="195"/>
    </location>
</feature>
<dbReference type="InterPro" id="IPR035899">
    <property type="entry name" value="DBL_dom_sf"/>
</dbReference>
<dbReference type="OrthoDB" id="2272012at2759"/>
<dbReference type="InterPro" id="IPR000591">
    <property type="entry name" value="DEP_dom"/>
</dbReference>
<feature type="domain" description="DEP" evidence="5">
    <location>
        <begin position="315"/>
        <end position="381"/>
    </location>
</feature>
<dbReference type="SMART" id="SM00325">
    <property type="entry name" value="RhoGEF"/>
    <property type="match status" value="1"/>
</dbReference>
<feature type="compositionally biased region" description="Low complexity" evidence="3">
    <location>
        <begin position="42"/>
        <end position="60"/>
    </location>
</feature>
<keyword evidence="2" id="KW-0344">Guanine-nucleotide releasing factor</keyword>
<dbReference type="PANTHER" id="PTHR46572">
    <property type="entry name" value="RHO1 GDP-GTP EXCHANGE PROTEIN 1-RELATED"/>
    <property type="match status" value="1"/>
</dbReference>
<dbReference type="PROSITE" id="PS50186">
    <property type="entry name" value="DEP"/>
    <property type="match status" value="1"/>
</dbReference>
<gene>
    <name evidence="7" type="primary">ROM2_1</name>
    <name evidence="7" type="ORF">BGZ70_001254</name>
</gene>
<proteinExistence type="predicted"/>
<evidence type="ECO:0000259" key="6">
    <source>
        <dbReference type="PROSITE" id="PS50219"/>
    </source>
</evidence>
<evidence type="ECO:0000256" key="3">
    <source>
        <dbReference type="SAM" id="MobiDB-lite"/>
    </source>
</evidence>
<dbReference type="Proteomes" id="UP000738359">
    <property type="component" value="Unassembled WGS sequence"/>
</dbReference>
<evidence type="ECO:0000313" key="7">
    <source>
        <dbReference type="EMBL" id="KAF9966790.1"/>
    </source>
</evidence>
<evidence type="ECO:0000259" key="5">
    <source>
        <dbReference type="PROSITE" id="PS50186"/>
    </source>
</evidence>
<keyword evidence="8" id="KW-1185">Reference proteome</keyword>
<sequence length="1175" mass="132657">MISHPEPPESRIAKVNPLASVSDTPLRPYTPTTAPVIDRSSRPSSSSLLPLTPTHAPPLARSKTNRDPAALRRLAEQLEYQRSLAQFSQWAEDEEDNEDEDDSGVTEESYRSSPMLPKEHTYEQQTLATLPTSSPLSSSLSGPHPYQPQKGRPDAPRPNPNSHPQQTLPQGSLDYGYTTAHSQPHHQLNQQQQPQSHAYPYFHHSHAGYSQPPTTVSADALSMLHRSSTGSSIQHSIGSQSSFSSVPPSPYSTHFSVYDGATDTPYAWTQPLSIAAQLLIDFSPGLLSTIAVAFRQRMLNNETKTSESANYALEFPVTFTGKEAVDVVIELTALDNRRHALAIARSLEKQLLFFGGGDVLFDSNNDQYFFSEATLAYLPGKSEFPGVPTGVFPYTTKCYSYDCLPGNASCYSYLCPNKRNIGGVLERQNSDVSTLGNQEKVWANSVPASVVASVSKKERNRQEAIFEVVNTESNYVRDLELMEEIYILPLRGGEIVDAEKVEALIENTFLNYKEILELNKKLLEAMRTRQQEQPVVESIGDILLSHVVEFEQAYTRYIPRIALSEFTYKREEEQNPKFAKFLNECTRHPEARRLGLRHFVGQPYQRVPRYPLLLAEVDKKTEDGHPDRSVVQEVIKMCTELGKRIDACMPEGARQVRLLTIQDKIRWKQQAEHQDLKLNEKTRRLHFECLAKRKAKFDVQMPELRLFVFDHLLVITKEKRDKLKEKDDIVYQISKAPIPLELVSVCADDGKPVSIGAREQVSRAGQQESKSLVPVTVEHRGSRGRVYTLYLTPKDRQEFEEKVEAAKKLRDDAVTGRHLFQQTVITQLRSQQQPAIQPSGLVAAAVASMPIRAMDGKRPTCSSPFLNVLDGKRRVVIGTEDGVYVGMEDDPSSFRLAIKDVSAIQVSVLEEYHLLMVLSGKVLKAYDIRCLEPDADKVFQHGQQLGKSVQYYTAGVCAGKTLVITMRRKSANESHFTAYEPIENAVLDSQHHKGFSLSLSKSSKSEWFKMYREFYVGSESSRLLMLSKMICVVCPKGFEVLMLENLIETRVYPSRQDPEYAFLLKRPESVPVSMFKLNSDEFLMCYSDFAFTMTNKGTLAKKELIEWEGRPESFAMAYPYIIAFESELIEVRHIETGALEQLILGNDIRLLHSQGEQYSNAMMQVHKREENFARS</sequence>
<feature type="compositionally biased region" description="Low complexity" evidence="3">
    <location>
        <begin position="230"/>
        <end position="246"/>
    </location>
</feature>
<feature type="domain" description="CNH" evidence="6">
    <location>
        <begin position="856"/>
        <end position="1158"/>
    </location>
</feature>
<evidence type="ECO:0000256" key="1">
    <source>
        <dbReference type="ARBA" id="ARBA00022553"/>
    </source>
</evidence>
<feature type="region of interest" description="Disordered" evidence="3">
    <location>
        <begin position="1"/>
        <end position="71"/>
    </location>
</feature>
<feature type="compositionally biased region" description="Acidic residues" evidence="3">
    <location>
        <begin position="91"/>
        <end position="105"/>
    </location>
</feature>
<dbReference type="SUPFAM" id="SSF48065">
    <property type="entry name" value="DBL homology domain (DH-domain)"/>
    <property type="match status" value="1"/>
</dbReference>
<dbReference type="AlphaFoldDB" id="A0A9P6JBY3"/>
<dbReference type="Pfam" id="PF00621">
    <property type="entry name" value="RhoGEF"/>
    <property type="match status" value="1"/>
</dbReference>
<comment type="caution">
    <text evidence="7">The sequence shown here is derived from an EMBL/GenBank/DDBJ whole genome shotgun (WGS) entry which is preliminary data.</text>
</comment>
<dbReference type="Pfam" id="PF15405">
    <property type="entry name" value="PH_5"/>
    <property type="match status" value="1"/>
</dbReference>
<dbReference type="InterPro" id="IPR052233">
    <property type="entry name" value="Rho-type_GEFs"/>
</dbReference>
<dbReference type="GO" id="GO:0035556">
    <property type="term" value="P:intracellular signal transduction"/>
    <property type="evidence" value="ECO:0007669"/>
    <property type="project" value="InterPro"/>
</dbReference>
<keyword evidence="1" id="KW-0597">Phosphoprotein</keyword>
<dbReference type="SUPFAM" id="SSF81995">
    <property type="entry name" value="beta-sandwich domain of Sec23/24"/>
    <property type="match status" value="1"/>
</dbReference>
<evidence type="ECO:0000259" key="4">
    <source>
        <dbReference type="PROSITE" id="PS50010"/>
    </source>
</evidence>
<dbReference type="GO" id="GO:0005085">
    <property type="term" value="F:guanyl-nucleotide exchange factor activity"/>
    <property type="evidence" value="ECO:0007669"/>
    <property type="project" value="UniProtKB-KW"/>
</dbReference>
<dbReference type="InterPro" id="IPR041675">
    <property type="entry name" value="PH_5"/>
</dbReference>
<reference evidence="7" key="1">
    <citation type="journal article" date="2020" name="Fungal Divers.">
        <title>Resolving the Mortierellaceae phylogeny through synthesis of multi-gene phylogenetics and phylogenomics.</title>
        <authorList>
            <person name="Vandepol N."/>
            <person name="Liber J."/>
            <person name="Desiro A."/>
            <person name="Na H."/>
            <person name="Kennedy M."/>
            <person name="Barry K."/>
            <person name="Grigoriev I.V."/>
            <person name="Miller A.N."/>
            <person name="O'Donnell K."/>
            <person name="Stajich J.E."/>
            <person name="Bonito G."/>
        </authorList>
    </citation>
    <scope>NUCLEOTIDE SEQUENCE</scope>
    <source>
        <strain evidence="7">CK1249</strain>
    </source>
</reference>
<feature type="domain" description="DH" evidence="4">
    <location>
        <begin position="460"/>
        <end position="648"/>
    </location>
</feature>
<dbReference type="Gene3D" id="2.30.29.30">
    <property type="entry name" value="Pleckstrin-homology domain (PH domain)/Phosphotyrosine-binding domain (PTB)"/>
    <property type="match status" value="1"/>
</dbReference>
<feature type="region of interest" description="Disordered" evidence="3">
    <location>
        <begin position="230"/>
        <end position="249"/>
    </location>
</feature>
<dbReference type="Pfam" id="PF00780">
    <property type="entry name" value="CNH"/>
    <property type="match status" value="1"/>
</dbReference>
<dbReference type="PROSITE" id="PS50010">
    <property type="entry name" value="DH_2"/>
    <property type="match status" value="1"/>
</dbReference>
<feature type="compositionally biased region" description="Basic and acidic residues" evidence="3">
    <location>
        <begin position="1"/>
        <end position="12"/>
    </location>
</feature>
<evidence type="ECO:0000313" key="8">
    <source>
        <dbReference type="Proteomes" id="UP000738359"/>
    </source>
</evidence>
<dbReference type="SMART" id="SM00036">
    <property type="entry name" value="CNH"/>
    <property type="match status" value="1"/>
</dbReference>
<protein>
    <submittedName>
        <fullName evidence="7">RHO1 GDP-GTP exchange protein 2</fullName>
    </submittedName>
</protein>
<feature type="compositionally biased region" description="Low complexity" evidence="3">
    <location>
        <begin position="129"/>
        <end position="141"/>
    </location>
</feature>
<dbReference type="PROSITE" id="PS50219">
    <property type="entry name" value="CNH"/>
    <property type="match status" value="1"/>
</dbReference>
<dbReference type="CDD" id="cd00160">
    <property type="entry name" value="RhoGEF"/>
    <property type="match status" value="1"/>
</dbReference>
<dbReference type="InterPro" id="IPR011993">
    <property type="entry name" value="PH-like_dom_sf"/>
</dbReference>
<dbReference type="InterPro" id="IPR001180">
    <property type="entry name" value="CNH_dom"/>
</dbReference>
<dbReference type="Gene3D" id="1.20.900.10">
    <property type="entry name" value="Dbl homology (DH) domain"/>
    <property type="match status" value="1"/>
</dbReference>
<accession>A0A9P6JBY3</accession>